<sequence>MAKDKRAKKRVAADMENLAVVYSPQTANENPDGIQLDYDLNEPTMGEKLANLKLAENSEAKGLENTESSPHIKPPSADSVHVLLRQALHADDRALLIDCLHRQDEKVVANSVSQLNPSDVLKLLQSLVSIIQSRGAVLACALPWLRSLLLQHASGIMSQESSLLALNSLYQLIESRVSTFNQALKLTSSLELLYAGNVDEGDEKSDATIPVIYEDKDTDSDADADSMDTESGEEEDGKEPEPLSDLSDFEDME</sequence>
<dbReference type="Proteomes" id="UP001060085">
    <property type="component" value="Linkage Group LG06"/>
</dbReference>
<organism evidence="1 2">
    <name type="scientific">Catharanthus roseus</name>
    <name type="common">Madagascar periwinkle</name>
    <name type="synonym">Vinca rosea</name>
    <dbReference type="NCBI Taxonomy" id="4058"/>
    <lineage>
        <taxon>Eukaryota</taxon>
        <taxon>Viridiplantae</taxon>
        <taxon>Streptophyta</taxon>
        <taxon>Embryophyta</taxon>
        <taxon>Tracheophyta</taxon>
        <taxon>Spermatophyta</taxon>
        <taxon>Magnoliopsida</taxon>
        <taxon>eudicotyledons</taxon>
        <taxon>Gunneridae</taxon>
        <taxon>Pentapetalae</taxon>
        <taxon>asterids</taxon>
        <taxon>lamiids</taxon>
        <taxon>Gentianales</taxon>
        <taxon>Apocynaceae</taxon>
        <taxon>Rauvolfioideae</taxon>
        <taxon>Vinceae</taxon>
        <taxon>Catharanthinae</taxon>
        <taxon>Catharanthus</taxon>
    </lineage>
</organism>
<protein>
    <submittedName>
        <fullName evidence="1">Uncharacterized protein</fullName>
    </submittedName>
</protein>
<dbReference type="EMBL" id="CM044706">
    <property type="protein sequence ID" value="KAI5660523.1"/>
    <property type="molecule type" value="Genomic_DNA"/>
</dbReference>
<reference evidence="2" key="1">
    <citation type="journal article" date="2023" name="Nat. Plants">
        <title>Single-cell RNA sequencing provides a high-resolution roadmap for understanding the multicellular compartmentation of specialized metabolism.</title>
        <authorList>
            <person name="Sun S."/>
            <person name="Shen X."/>
            <person name="Li Y."/>
            <person name="Li Y."/>
            <person name="Wang S."/>
            <person name="Li R."/>
            <person name="Zhang H."/>
            <person name="Shen G."/>
            <person name="Guo B."/>
            <person name="Wei J."/>
            <person name="Xu J."/>
            <person name="St-Pierre B."/>
            <person name="Chen S."/>
            <person name="Sun C."/>
        </authorList>
    </citation>
    <scope>NUCLEOTIDE SEQUENCE [LARGE SCALE GENOMIC DNA]</scope>
</reference>
<evidence type="ECO:0000313" key="1">
    <source>
        <dbReference type="EMBL" id="KAI5660523.1"/>
    </source>
</evidence>
<evidence type="ECO:0000313" key="2">
    <source>
        <dbReference type="Proteomes" id="UP001060085"/>
    </source>
</evidence>
<comment type="caution">
    <text evidence="1">The sequence shown here is derived from an EMBL/GenBank/DDBJ whole genome shotgun (WGS) entry which is preliminary data.</text>
</comment>
<keyword evidence="2" id="KW-1185">Reference proteome</keyword>
<accession>A0ACC0AHW7</accession>
<name>A0ACC0AHW7_CATRO</name>
<proteinExistence type="predicted"/>
<gene>
    <name evidence="1" type="ORF">M9H77_29316</name>
</gene>